<protein>
    <recommendedName>
        <fullName evidence="3">DUF4261 domain-containing protein</fullName>
    </recommendedName>
</protein>
<accession>A0A255ELA2</accession>
<name>A0A255ELA2_9ACTN</name>
<reference evidence="1 2" key="1">
    <citation type="submission" date="2017-07" db="EMBL/GenBank/DDBJ databases">
        <title>Draft whole genome sequences of clinical Proprionibacteriaceae strains.</title>
        <authorList>
            <person name="Bernier A.-M."/>
            <person name="Bernard K."/>
            <person name="Domingo M.-C."/>
        </authorList>
    </citation>
    <scope>NUCLEOTIDE SEQUENCE [LARGE SCALE GENOMIC DNA]</scope>
    <source>
        <strain evidence="1 2">NML 150081</strain>
    </source>
</reference>
<dbReference type="RefSeq" id="WP_094452290.1">
    <property type="nucleotide sequence ID" value="NZ_NMVJ01000001.1"/>
</dbReference>
<organism evidence="1 2">
    <name type="scientific">Parenemella sanctibonifatiensis</name>
    <dbReference type="NCBI Taxonomy" id="2016505"/>
    <lineage>
        <taxon>Bacteria</taxon>
        <taxon>Bacillati</taxon>
        <taxon>Actinomycetota</taxon>
        <taxon>Actinomycetes</taxon>
        <taxon>Propionibacteriales</taxon>
        <taxon>Propionibacteriaceae</taxon>
        <taxon>Parenemella</taxon>
    </lineage>
</organism>
<comment type="caution">
    <text evidence="1">The sequence shown here is derived from an EMBL/GenBank/DDBJ whole genome shotgun (WGS) entry which is preliminary data.</text>
</comment>
<proteinExistence type="predicted"/>
<gene>
    <name evidence="1" type="ORF">CGZ91_02025</name>
</gene>
<sequence>MAFEIPPVTAFVLLSGADAGLLDGERIAAQLAADWSLDTGVSPVQAALPSDRPEPATAVAAAALTVADCAVDLFLMQGRLAEPDGLSELALEGSGWYADEPFDGEHVAYLEVRIAEGDGERSRPVLGTLLTQVVASLLALEERAVAVHYMPSFTIVDPPSFREVATGFLPDRSPYPIWLQLRMLEAELPDGEPITSGFTLGLAWLGFAELELEPLPAPGDYGAAVLRAAAASVIGGDLELRDGAEFGGDQKFRLTRSDEPRYSNAEVVYAVTPVFED</sequence>
<dbReference type="EMBL" id="NMVJ01000001">
    <property type="protein sequence ID" value="OYN92307.1"/>
    <property type="molecule type" value="Genomic_DNA"/>
</dbReference>
<dbReference type="AlphaFoldDB" id="A0A255ELA2"/>
<evidence type="ECO:0008006" key="3">
    <source>
        <dbReference type="Google" id="ProtNLM"/>
    </source>
</evidence>
<dbReference type="Proteomes" id="UP000216300">
    <property type="component" value="Unassembled WGS sequence"/>
</dbReference>
<evidence type="ECO:0000313" key="1">
    <source>
        <dbReference type="EMBL" id="OYN92307.1"/>
    </source>
</evidence>
<evidence type="ECO:0000313" key="2">
    <source>
        <dbReference type="Proteomes" id="UP000216300"/>
    </source>
</evidence>
<dbReference type="OrthoDB" id="4404312at2"/>
<keyword evidence="2" id="KW-1185">Reference proteome</keyword>